<evidence type="ECO:0000256" key="13">
    <source>
        <dbReference type="ARBA" id="ARBA00041620"/>
    </source>
</evidence>
<sequence>MNRVVITGVGITSNLGHSFAEVSQSLQQGKGCMHIDEERVKNGFRSSLTSKLPPILHTYGLDRTKMSEAAFYAALTWKKVLEENGWSEDEFAGEDVGVVVGNDSASDPIEEIFHKTHKYKDTKKLCDNIAYKAMNSACSNVLTEMIGCGGMSLTASAACASGAHAIGYAYNLIQTGMQQAVISGGFQEMNWLSMSSFDALGAFSDYTDPQQASRPFDKGRTGLVPGGGGAIVVLESLERAKANNHKIYGEIVAFSFSSDGSHLTVPSGEGAQRCILDAIEMSDVEIADIDYINAHATSTPVGDRVEASVIHNIFGENGPLVSSTKSMTGHECWMSGASEIIYSLAMMHDGFIAPSVNFHEQEDEAPKINVTNKTVYEAPRVILSNSFGFGGTNACIILKWFE</sequence>
<dbReference type="RefSeq" id="WP_151969280.1">
    <property type="nucleotide sequence ID" value="NZ_AP019860.1"/>
</dbReference>
<keyword evidence="5" id="KW-0963">Cytoplasm</keyword>
<gene>
    <name evidence="19" type="ORF">UABAM_03525</name>
</gene>
<dbReference type="EC" id="2.3.1.41" evidence="4"/>
<evidence type="ECO:0000256" key="6">
    <source>
        <dbReference type="ARBA" id="ARBA00022516"/>
    </source>
</evidence>
<dbReference type="PANTHER" id="PTHR11712">
    <property type="entry name" value="POLYKETIDE SYNTHASE-RELATED"/>
    <property type="match status" value="1"/>
</dbReference>
<dbReference type="InterPro" id="IPR016039">
    <property type="entry name" value="Thiolase-like"/>
</dbReference>
<evidence type="ECO:0000256" key="10">
    <source>
        <dbReference type="ARBA" id="ARBA00023160"/>
    </source>
</evidence>
<reference evidence="19 20" key="1">
    <citation type="submission" date="2019-08" db="EMBL/GenBank/DDBJ databases">
        <title>Complete genome sequence of Candidatus Uab amorphum.</title>
        <authorList>
            <person name="Shiratori T."/>
            <person name="Suzuki S."/>
            <person name="Kakizawa Y."/>
            <person name="Ishida K."/>
        </authorList>
    </citation>
    <scope>NUCLEOTIDE SEQUENCE [LARGE SCALE GENOMIC DNA]</scope>
    <source>
        <strain evidence="19 20">SRT547</strain>
    </source>
</reference>
<dbReference type="InterPro" id="IPR014031">
    <property type="entry name" value="Ketoacyl_synth_C"/>
</dbReference>
<evidence type="ECO:0000256" key="5">
    <source>
        <dbReference type="ARBA" id="ARBA00022490"/>
    </source>
</evidence>
<dbReference type="Gene3D" id="3.40.47.10">
    <property type="match status" value="1"/>
</dbReference>
<evidence type="ECO:0000256" key="15">
    <source>
        <dbReference type="ARBA" id="ARBA00048121"/>
    </source>
</evidence>
<keyword evidence="11" id="KW-0012">Acyltransferase</keyword>
<keyword evidence="10" id="KW-0275">Fatty acid biosynthesis</keyword>
<comment type="subunit">
    <text evidence="3">Homodimer.</text>
</comment>
<comment type="catalytic activity">
    <reaction evidence="15">
        <text>(3Z)-decenoyl-[ACP] + malonyl-[ACP] + H(+) = 3-oxo-(5Z)-dodecenoyl-[ACP] + holo-[ACP] + CO2</text>
        <dbReference type="Rhea" id="RHEA:54940"/>
        <dbReference type="Rhea" id="RHEA-COMP:9623"/>
        <dbReference type="Rhea" id="RHEA-COMP:9685"/>
        <dbReference type="Rhea" id="RHEA-COMP:9927"/>
        <dbReference type="Rhea" id="RHEA-COMP:14042"/>
        <dbReference type="ChEBI" id="CHEBI:15378"/>
        <dbReference type="ChEBI" id="CHEBI:16526"/>
        <dbReference type="ChEBI" id="CHEBI:64479"/>
        <dbReference type="ChEBI" id="CHEBI:78449"/>
        <dbReference type="ChEBI" id="CHEBI:78798"/>
        <dbReference type="ChEBI" id="CHEBI:138410"/>
    </reaction>
    <physiologicalReaction direction="left-to-right" evidence="15">
        <dbReference type="Rhea" id="RHEA:54941"/>
    </physiologicalReaction>
</comment>
<feature type="domain" description="Ketosynthase family 3 (KS3)" evidence="18">
    <location>
        <begin position="1"/>
        <end position="400"/>
    </location>
</feature>
<keyword evidence="6" id="KW-0444">Lipid biosynthesis</keyword>
<evidence type="ECO:0000256" key="4">
    <source>
        <dbReference type="ARBA" id="ARBA00013191"/>
    </source>
</evidence>
<evidence type="ECO:0000256" key="17">
    <source>
        <dbReference type="RuleBase" id="RU003694"/>
    </source>
</evidence>
<dbReference type="Proteomes" id="UP000326354">
    <property type="component" value="Chromosome"/>
</dbReference>
<dbReference type="SMART" id="SM00825">
    <property type="entry name" value="PKS_KS"/>
    <property type="match status" value="1"/>
</dbReference>
<evidence type="ECO:0000256" key="8">
    <source>
        <dbReference type="ARBA" id="ARBA00022832"/>
    </source>
</evidence>
<accession>A0A5S9IPN8</accession>
<keyword evidence="8" id="KW-0276">Fatty acid metabolism</keyword>
<dbReference type="CDD" id="cd00834">
    <property type="entry name" value="KAS_I_II"/>
    <property type="match status" value="1"/>
</dbReference>
<dbReference type="SUPFAM" id="SSF53901">
    <property type="entry name" value="Thiolase-like"/>
    <property type="match status" value="2"/>
</dbReference>
<dbReference type="Pfam" id="PF00109">
    <property type="entry name" value="ketoacyl-synt"/>
    <property type="match status" value="1"/>
</dbReference>
<dbReference type="InterPro" id="IPR014030">
    <property type="entry name" value="Ketoacyl_synth_N"/>
</dbReference>
<evidence type="ECO:0000256" key="1">
    <source>
        <dbReference type="ARBA" id="ARBA00004496"/>
    </source>
</evidence>
<comment type="catalytic activity">
    <reaction evidence="16">
        <text>a fatty acyl-[ACP] + malonyl-[ACP] + H(+) = a 3-oxoacyl-[ACP] + holo-[ACP] + CO2</text>
        <dbReference type="Rhea" id="RHEA:22836"/>
        <dbReference type="Rhea" id="RHEA-COMP:9623"/>
        <dbReference type="Rhea" id="RHEA-COMP:9685"/>
        <dbReference type="Rhea" id="RHEA-COMP:9916"/>
        <dbReference type="Rhea" id="RHEA-COMP:14125"/>
        <dbReference type="ChEBI" id="CHEBI:15378"/>
        <dbReference type="ChEBI" id="CHEBI:16526"/>
        <dbReference type="ChEBI" id="CHEBI:64479"/>
        <dbReference type="ChEBI" id="CHEBI:78449"/>
        <dbReference type="ChEBI" id="CHEBI:78776"/>
        <dbReference type="ChEBI" id="CHEBI:138651"/>
        <dbReference type="EC" id="2.3.1.41"/>
    </reaction>
    <physiologicalReaction direction="left-to-right" evidence="16">
        <dbReference type="Rhea" id="RHEA:22837"/>
    </physiologicalReaction>
</comment>
<evidence type="ECO:0000256" key="11">
    <source>
        <dbReference type="ARBA" id="ARBA00023315"/>
    </source>
</evidence>
<dbReference type="OrthoDB" id="292158at2"/>
<dbReference type="EMBL" id="AP019860">
    <property type="protein sequence ID" value="BBM85162.1"/>
    <property type="molecule type" value="Genomic_DNA"/>
</dbReference>
<dbReference type="PROSITE" id="PS52004">
    <property type="entry name" value="KS3_2"/>
    <property type="match status" value="1"/>
</dbReference>
<keyword evidence="9" id="KW-0443">Lipid metabolism</keyword>
<evidence type="ECO:0000256" key="2">
    <source>
        <dbReference type="ARBA" id="ARBA00008467"/>
    </source>
</evidence>
<organism evidence="19 20">
    <name type="scientific">Uabimicrobium amorphum</name>
    <dbReference type="NCBI Taxonomy" id="2596890"/>
    <lineage>
        <taxon>Bacteria</taxon>
        <taxon>Pseudomonadati</taxon>
        <taxon>Planctomycetota</taxon>
        <taxon>Candidatus Uabimicrobiia</taxon>
        <taxon>Candidatus Uabimicrobiales</taxon>
        <taxon>Candidatus Uabimicrobiaceae</taxon>
        <taxon>Candidatus Uabimicrobium</taxon>
    </lineage>
</organism>
<evidence type="ECO:0000256" key="9">
    <source>
        <dbReference type="ARBA" id="ARBA00023098"/>
    </source>
</evidence>
<dbReference type="GO" id="GO:0004315">
    <property type="term" value="F:3-oxoacyl-[acyl-carrier-protein] synthase activity"/>
    <property type="evidence" value="ECO:0007669"/>
    <property type="project" value="UniProtKB-EC"/>
</dbReference>
<dbReference type="InterPro" id="IPR000794">
    <property type="entry name" value="Beta-ketoacyl_synthase"/>
</dbReference>
<evidence type="ECO:0000259" key="18">
    <source>
        <dbReference type="PROSITE" id="PS52004"/>
    </source>
</evidence>
<dbReference type="PROSITE" id="PS00606">
    <property type="entry name" value="KS3_1"/>
    <property type="match status" value="1"/>
</dbReference>
<keyword evidence="20" id="KW-1185">Reference proteome</keyword>
<dbReference type="PANTHER" id="PTHR11712:SF306">
    <property type="entry name" value="3-OXOACYL-[ACYL-CARRIER-PROTEIN] SYNTHASE 1"/>
    <property type="match status" value="1"/>
</dbReference>
<proteinExistence type="inferred from homology"/>
<dbReference type="GO" id="GO:0005829">
    <property type="term" value="C:cytosol"/>
    <property type="evidence" value="ECO:0007669"/>
    <property type="project" value="TreeGrafter"/>
</dbReference>
<dbReference type="Pfam" id="PF02801">
    <property type="entry name" value="Ketoacyl-synt_C"/>
    <property type="match status" value="1"/>
</dbReference>
<name>A0A5S9IPN8_UABAM</name>
<dbReference type="GO" id="GO:0006633">
    <property type="term" value="P:fatty acid biosynthetic process"/>
    <property type="evidence" value="ECO:0007669"/>
    <property type="project" value="UniProtKB-KW"/>
</dbReference>
<protein>
    <recommendedName>
        <fullName evidence="12">3-oxoacyl-[acyl-carrier-protein] synthase 1</fullName>
        <ecNumber evidence="4">2.3.1.41</ecNumber>
    </recommendedName>
    <alternativeName>
        <fullName evidence="13">3-oxoacyl-[acyl-carrier-protein] synthase I</fullName>
    </alternativeName>
    <alternativeName>
        <fullName evidence="14">Beta-ketoacyl-ACP synthase I</fullName>
    </alternativeName>
</protein>
<dbReference type="InterPro" id="IPR020841">
    <property type="entry name" value="PKS_Beta-ketoAc_synthase_dom"/>
</dbReference>
<evidence type="ECO:0000313" key="20">
    <source>
        <dbReference type="Proteomes" id="UP000326354"/>
    </source>
</evidence>
<evidence type="ECO:0000256" key="7">
    <source>
        <dbReference type="ARBA" id="ARBA00022679"/>
    </source>
</evidence>
<comment type="similarity">
    <text evidence="2 17">Belongs to the thiolase-like superfamily. Beta-ketoacyl-ACP synthases family.</text>
</comment>
<evidence type="ECO:0000256" key="12">
    <source>
        <dbReference type="ARBA" id="ARBA00039450"/>
    </source>
</evidence>
<evidence type="ECO:0000256" key="3">
    <source>
        <dbReference type="ARBA" id="ARBA00011738"/>
    </source>
</evidence>
<evidence type="ECO:0000256" key="16">
    <source>
        <dbReference type="ARBA" id="ARBA00048506"/>
    </source>
</evidence>
<evidence type="ECO:0000313" key="19">
    <source>
        <dbReference type="EMBL" id="BBM85162.1"/>
    </source>
</evidence>
<dbReference type="AlphaFoldDB" id="A0A5S9IPN8"/>
<keyword evidence="7 17" id="KW-0808">Transferase</keyword>
<dbReference type="InterPro" id="IPR018201">
    <property type="entry name" value="Ketoacyl_synth_AS"/>
</dbReference>
<dbReference type="KEGG" id="uam:UABAM_03525"/>
<evidence type="ECO:0000256" key="14">
    <source>
        <dbReference type="ARBA" id="ARBA00042143"/>
    </source>
</evidence>
<comment type="subcellular location">
    <subcellularLocation>
        <location evidence="1">Cytoplasm</location>
    </subcellularLocation>
</comment>